<name>V5RHJ4_SPIAP</name>
<keyword evidence="1" id="KW-1133">Transmembrane helix</keyword>
<evidence type="ECO:0000256" key="1">
    <source>
        <dbReference type="SAM" id="Phobius"/>
    </source>
</evidence>
<dbReference type="Proteomes" id="UP000018550">
    <property type="component" value="Chromosome"/>
</dbReference>
<keyword evidence="1" id="KW-0812">Transmembrane</keyword>
<evidence type="ECO:0000313" key="3">
    <source>
        <dbReference type="Proteomes" id="UP000018550"/>
    </source>
</evidence>
<keyword evidence="1" id="KW-0472">Membrane</keyword>
<evidence type="ECO:0000313" key="2">
    <source>
        <dbReference type="EMBL" id="AHB36147.1"/>
    </source>
</evidence>
<sequence length="226" mass="27138">MDMISRMERNKQIHDQVNKEIAYNIQIHNEKSIISATFEKLKQIDVNYFKEKLDIFDKKHQIEKPYLDKDRSTSLISEDLKYEIRKDMHDLKQIKSKETPANNMPNSDIEEQIELRNEKFIRYFNSLKKNEEIFTINIDKLKQKQQLNKRVEQEISMATVQKVRSQDTRSTMQMLSEVSDKTEKAQALLMKDWKMYEKKYRFKGVLIFIIMAIIIMIVSIITPYFL</sequence>
<reference evidence="2 3" key="1">
    <citation type="journal article" date="2014" name="Genome Announc.">
        <title>Complete Genome Sequence of Spiroplasma apis B31T (ATCC 33834), a Bacterium Associated with May Disease of Honeybees (Apis mellifera).</title>
        <authorList>
            <person name="Ku C."/>
            <person name="Lo W.S."/>
            <person name="Chen L.L."/>
            <person name="Kuo C.H."/>
        </authorList>
    </citation>
    <scope>NUCLEOTIDE SEQUENCE [LARGE SCALE GENOMIC DNA]</scope>
    <source>
        <strain evidence="2">B31</strain>
    </source>
</reference>
<evidence type="ECO:0008006" key="4">
    <source>
        <dbReference type="Google" id="ProtNLM"/>
    </source>
</evidence>
<accession>V5RHJ4</accession>
<dbReference type="AlphaFoldDB" id="V5RHJ4"/>
<dbReference type="KEGG" id="sapi:SAPIS_v1c03010"/>
<gene>
    <name evidence="2" type="ORF">SAPIS_v1c03010</name>
</gene>
<dbReference type="HOGENOM" id="CLU_1209185_0_0_14"/>
<feature type="transmembrane region" description="Helical" evidence="1">
    <location>
        <begin position="204"/>
        <end position="225"/>
    </location>
</feature>
<keyword evidence="3" id="KW-1185">Reference proteome</keyword>
<proteinExistence type="predicted"/>
<dbReference type="PATRIC" id="fig|1276258.3.peg.296"/>
<dbReference type="STRING" id="1276258.SAPIS_v1c03010"/>
<protein>
    <recommendedName>
        <fullName evidence="4">Transmembrane protein</fullName>
    </recommendedName>
</protein>
<dbReference type="EMBL" id="CP006682">
    <property type="protein sequence ID" value="AHB36147.1"/>
    <property type="molecule type" value="Genomic_DNA"/>
</dbReference>
<organism evidence="2 3">
    <name type="scientific">Spiroplasma apis B31</name>
    <dbReference type="NCBI Taxonomy" id="1276258"/>
    <lineage>
        <taxon>Bacteria</taxon>
        <taxon>Bacillati</taxon>
        <taxon>Mycoplasmatota</taxon>
        <taxon>Mollicutes</taxon>
        <taxon>Entomoplasmatales</taxon>
        <taxon>Spiroplasmataceae</taxon>
        <taxon>Spiroplasma</taxon>
    </lineage>
</organism>